<dbReference type="InterPro" id="IPR051076">
    <property type="entry name" value="Golgi_membrane_TVP38/TMEM64"/>
</dbReference>
<keyword evidence="7 11" id="KW-1133">Transmembrane helix</keyword>
<feature type="transmembrane region" description="Helical" evidence="11">
    <location>
        <begin position="250"/>
        <end position="281"/>
    </location>
</feature>
<dbReference type="InterPro" id="IPR032816">
    <property type="entry name" value="VTT_dom"/>
</dbReference>
<dbReference type="PANTHER" id="PTHR47549:SF2">
    <property type="entry name" value="GOLGI APPARATUS MEMBRANE PROTEIN TVP38"/>
    <property type="match status" value="1"/>
</dbReference>
<feature type="region of interest" description="Disordered" evidence="10">
    <location>
        <begin position="1"/>
        <end position="53"/>
    </location>
</feature>
<evidence type="ECO:0000313" key="14">
    <source>
        <dbReference type="Proteomes" id="UP000620104"/>
    </source>
</evidence>
<feature type="compositionally biased region" description="Low complexity" evidence="10">
    <location>
        <begin position="497"/>
        <end position="510"/>
    </location>
</feature>
<feature type="transmembrane region" description="Helical" evidence="11">
    <location>
        <begin position="362"/>
        <end position="384"/>
    </location>
</feature>
<feature type="compositionally biased region" description="Polar residues" evidence="10">
    <location>
        <begin position="678"/>
        <end position="688"/>
    </location>
</feature>
<feature type="region of interest" description="Disordered" evidence="10">
    <location>
        <begin position="457"/>
        <end position="476"/>
    </location>
</feature>
<sequence length="751" mass="82880">MLTAPWGKRKHRTSDAPFPSGNAVSGSSSSSRTPEEYEMDSGRPGGISLGNDVEEHLGIGDLHHRRHDSTMTNESYVSSDGDASIRKGKGRAFGFDDALVEEDELEARHEVSVEGPGTMVPGPRRKRFRFGQASRREPALESLPAEQRTLKERFMRGLLGENKTTGQAIMPDGTPVTLKSLFIADVKAIIRITRNADYKVVARAAMQRTWWKWYAILGIIVVLSVLVTVKHDAIIIWIRPGAQKLKEWPAGWMIPLALLIIVSFPPLVGHEIIGICIGIVWDLDVGFAILAAGTFLGELATWFVFKGLCTGRAAKFQAKNRYYRALTQLIREKSFLFVLVLRFSAVPGHITTALSASAGAHFFSYCMAAILTLPKQLSLVYVGTAFGSKNKTTHTVSIITLFLTIIGTVIAAIYIYYQLRIYLICHGNETSQVTTSEPEMTQVSTLDDVQDLDSKLTAAGYPPPYRPRSGTLPSGEAAPAYTTIQLQKHERRPFIHSNSSFFGNSNANPNRISLTTNSGSRTPSRSRSLGHTAQDDLEAYLASKRRRSREPLDPTPYRDEDSEAPTFVIDAAEDGYRGLEDDIERGNRRRDGNRDSYPPTPPVSGPYLGIPDVYEAGQGSSISTSPGYRQRSATDASMASNASHISEQLLLDLRDTTPRVSGDDDVYVRGTSSMDMWRPSSMTLSTSGKLAEAKHEERRRRSRDRAERIGGREIAKDADEYASRHGARRPDMGRRRGESSAALLGRPETEA</sequence>
<feature type="compositionally biased region" description="Polar residues" evidence="10">
    <location>
        <begin position="618"/>
        <end position="640"/>
    </location>
</feature>
<evidence type="ECO:0000256" key="11">
    <source>
        <dbReference type="SAM" id="Phobius"/>
    </source>
</evidence>
<evidence type="ECO:0000259" key="12">
    <source>
        <dbReference type="Pfam" id="PF09335"/>
    </source>
</evidence>
<accession>A0A8H3U082</accession>
<protein>
    <recommendedName>
        <fullName evidence="4">Golgi apparatus membrane protein TVP38</fullName>
    </recommendedName>
    <alternativeName>
        <fullName evidence="5">Golgi apparatus membrane protein tvp38</fullName>
    </alternativeName>
</protein>
<keyword evidence="6 11" id="KW-0812">Transmembrane</keyword>
<feature type="compositionally biased region" description="Basic and acidic residues" evidence="10">
    <location>
        <begin position="704"/>
        <end position="738"/>
    </location>
</feature>
<comment type="function">
    <text evidence="1">Golgi membrane protein involved in vesicular trafficking and spindle migration.</text>
</comment>
<dbReference type="PANTHER" id="PTHR47549">
    <property type="entry name" value="GOLGI APPARATUS MEMBRANE PROTEIN TVP38-RELATED"/>
    <property type="match status" value="1"/>
</dbReference>
<organism evidence="13 14">
    <name type="scientific">Naganishia liquefaciens</name>
    <dbReference type="NCBI Taxonomy" id="104408"/>
    <lineage>
        <taxon>Eukaryota</taxon>
        <taxon>Fungi</taxon>
        <taxon>Dikarya</taxon>
        <taxon>Basidiomycota</taxon>
        <taxon>Agaricomycotina</taxon>
        <taxon>Tremellomycetes</taxon>
        <taxon>Filobasidiales</taxon>
        <taxon>Filobasidiaceae</taxon>
        <taxon>Naganishia</taxon>
    </lineage>
</organism>
<evidence type="ECO:0000256" key="7">
    <source>
        <dbReference type="ARBA" id="ARBA00022989"/>
    </source>
</evidence>
<keyword evidence="8" id="KW-0333">Golgi apparatus</keyword>
<dbReference type="GO" id="GO:0000139">
    <property type="term" value="C:Golgi membrane"/>
    <property type="evidence" value="ECO:0007669"/>
    <property type="project" value="UniProtKB-SubCell"/>
</dbReference>
<feature type="transmembrane region" description="Helical" evidence="11">
    <location>
        <begin position="287"/>
        <end position="314"/>
    </location>
</feature>
<evidence type="ECO:0000256" key="2">
    <source>
        <dbReference type="ARBA" id="ARBA00004653"/>
    </source>
</evidence>
<comment type="similarity">
    <text evidence="3">Belongs to the TVP38/TMEM64 family.</text>
</comment>
<evidence type="ECO:0000256" key="6">
    <source>
        <dbReference type="ARBA" id="ARBA00022692"/>
    </source>
</evidence>
<dbReference type="OrthoDB" id="166803at2759"/>
<feature type="compositionally biased region" description="Basic and acidic residues" evidence="10">
    <location>
        <begin position="574"/>
        <end position="594"/>
    </location>
</feature>
<gene>
    <name evidence="13" type="ORF">NliqN6_6842</name>
</gene>
<keyword evidence="9 11" id="KW-0472">Membrane</keyword>
<comment type="subcellular location">
    <subcellularLocation>
        <location evidence="2">Golgi apparatus membrane</location>
        <topology evidence="2">Multi-pass membrane protein</topology>
    </subcellularLocation>
</comment>
<dbReference type="Proteomes" id="UP000620104">
    <property type="component" value="Unassembled WGS sequence"/>
</dbReference>
<comment type="caution">
    <text evidence="13">The sequence shown here is derived from an EMBL/GenBank/DDBJ whole genome shotgun (WGS) entry which is preliminary data.</text>
</comment>
<feature type="region of interest" description="Disordered" evidence="10">
    <location>
        <begin position="678"/>
        <end position="751"/>
    </location>
</feature>
<evidence type="ECO:0000256" key="8">
    <source>
        <dbReference type="ARBA" id="ARBA00023034"/>
    </source>
</evidence>
<evidence type="ECO:0000256" key="9">
    <source>
        <dbReference type="ARBA" id="ARBA00023136"/>
    </source>
</evidence>
<evidence type="ECO:0000256" key="10">
    <source>
        <dbReference type="SAM" id="MobiDB-lite"/>
    </source>
</evidence>
<evidence type="ECO:0000256" key="5">
    <source>
        <dbReference type="ARBA" id="ARBA00020673"/>
    </source>
</evidence>
<keyword evidence="14" id="KW-1185">Reference proteome</keyword>
<feature type="compositionally biased region" description="Polar residues" evidence="10">
    <location>
        <begin position="511"/>
        <end position="531"/>
    </location>
</feature>
<feature type="compositionally biased region" description="Basic and acidic residues" evidence="10">
    <location>
        <begin position="549"/>
        <end position="559"/>
    </location>
</feature>
<feature type="transmembrane region" description="Helical" evidence="11">
    <location>
        <begin position="210"/>
        <end position="229"/>
    </location>
</feature>
<evidence type="ECO:0000256" key="1">
    <source>
        <dbReference type="ARBA" id="ARBA00002978"/>
    </source>
</evidence>
<name>A0A8H3U082_9TREE</name>
<proteinExistence type="inferred from homology"/>
<feature type="transmembrane region" description="Helical" evidence="11">
    <location>
        <begin position="335"/>
        <end position="356"/>
    </location>
</feature>
<feature type="domain" description="VTT" evidence="12">
    <location>
        <begin position="270"/>
        <end position="384"/>
    </location>
</feature>
<reference evidence="13" key="1">
    <citation type="submission" date="2020-07" db="EMBL/GenBank/DDBJ databases">
        <title>Draft Genome Sequence of a Deep-Sea Yeast, Naganishia (Cryptococcus) liquefaciens strain N6.</title>
        <authorList>
            <person name="Han Y.W."/>
            <person name="Kajitani R."/>
            <person name="Morimoto H."/>
            <person name="Parhat M."/>
            <person name="Tsubouchi H."/>
            <person name="Bakenova O."/>
            <person name="Ogata M."/>
            <person name="Argunhan B."/>
            <person name="Aoki R."/>
            <person name="Kajiwara S."/>
            <person name="Itoh T."/>
            <person name="Iwasaki H."/>
        </authorList>
    </citation>
    <scope>NUCLEOTIDE SEQUENCE</scope>
    <source>
        <strain evidence="13">N6</strain>
    </source>
</reference>
<feature type="transmembrane region" description="Helical" evidence="11">
    <location>
        <begin position="396"/>
        <end position="417"/>
    </location>
</feature>
<feature type="region of interest" description="Disordered" evidence="10">
    <location>
        <begin position="496"/>
        <end position="640"/>
    </location>
</feature>
<dbReference type="Pfam" id="PF09335">
    <property type="entry name" value="VTT_dom"/>
    <property type="match status" value="1"/>
</dbReference>
<dbReference type="EMBL" id="BLZA01000058">
    <property type="protein sequence ID" value="GHJ90440.1"/>
    <property type="molecule type" value="Genomic_DNA"/>
</dbReference>
<evidence type="ECO:0000256" key="4">
    <source>
        <dbReference type="ARBA" id="ARBA00013533"/>
    </source>
</evidence>
<evidence type="ECO:0000313" key="13">
    <source>
        <dbReference type="EMBL" id="GHJ90440.1"/>
    </source>
</evidence>
<evidence type="ECO:0000256" key="3">
    <source>
        <dbReference type="ARBA" id="ARBA00008640"/>
    </source>
</evidence>
<dbReference type="AlphaFoldDB" id="A0A8H3U082"/>